<keyword evidence="19" id="KW-1185">Reference proteome</keyword>
<keyword evidence="7" id="KW-0479">Metal-binding</keyword>
<evidence type="ECO:0000313" key="19">
    <source>
        <dbReference type="Proteomes" id="UP001237642"/>
    </source>
</evidence>
<dbReference type="PANTHER" id="PTHR46279">
    <property type="entry name" value="RING/U-BOX SUPERFAMILY PROTEIN"/>
    <property type="match status" value="1"/>
</dbReference>
<gene>
    <name evidence="18" type="ORF">POM88_019398</name>
</gene>
<name>A0AAD8MRW0_9APIA</name>
<keyword evidence="10" id="KW-0833">Ubl conjugation pathway</keyword>
<evidence type="ECO:0000256" key="8">
    <source>
        <dbReference type="ARBA" id="ARBA00022729"/>
    </source>
</evidence>
<evidence type="ECO:0000256" key="7">
    <source>
        <dbReference type="ARBA" id="ARBA00022723"/>
    </source>
</evidence>
<dbReference type="InterPro" id="IPR013083">
    <property type="entry name" value="Znf_RING/FYVE/PHD"/>
</dbReference>
<feature type="domain" description="RING-type" evidence="17">
    <location>
        <begin position="330"/>
        <end position="372"/>
    </location>
</feature>
<evidence type="ECO:0000256" key="12">
    <source>
        <dbReference type="ARBA" id="ARBA00022989"/>
    </source>
</evidence>
<comment type="catalytic activity">
    <reaction evidence="1">
        <text>S-ubiquitinyl-[E2 ubiquitin-conjugating enzyme]-L-cysteine + [acceptor protein]-L-lysine = [E2 ubiquitin-conjugating enzyme]-L-cysteine + N(6)-ubiquitinyl-[acceptor protein]-L-lysine.</text>
        <dbReference type="EC" id="2.3.2.27"/>
    </reaction>
</comment>
<dbReference type="InterPro" id="IPR046948">
    <property type="entry name" value="ATL20-22-like"/>
</dbReference>
<keyword evidence="12 16" id="KW-1133">Transmembrane helix</keyword>
<dbReference type="GO" id="GO:0008270">
    <property type="term" value="F:zinc ion binding"/>
    <property type="evidence" value="ECO:0007669"/>
    <property type="project" value="UniProtKB-KW"/>
</dbReference>
<dbReference type="SUPFAM" id="SSF57850">
    <property type="entry name" value="RING/U-box"/>
    <property type="match status" value="1"/>
</dbReference>
<reference evidence="18" key="1">
    <citation type="submission" date="2023-02" db="EMBL/GenBank/DDBJ databases">
        <title>Genome of toxic invasive species Heracleum sosnowskyi carries increased number of genes despite the absence of recent whole-genome duplications.</title>
        <authorList>
            <person name="Schelkunov M."/>
            <person name="Shtratnikova V."/>
            <person name="Makarenko M."/>
            <person name="Klepikova A."/>
            <person name="Omelchenko D."/>
            <person name="Novikova G."/>
            <person name="Obukhova E."/>
            <person name="Bogdanov V."/>
            <person name="Penin A."/>
            <person name="Logacheva M."/>
        </authorList>
    </citation>
    <scope>NUCLEOTIDE SEQUENCE</scope>
    <source>
        <strain evidence="18">Hsosn_3</strain>
        <tissue evidence="18">Leaf</tissue>
    </source>
</reference>
<evidence type="ECO:0000256" key="2">
    <source>
        <dbReference type="ARBA" id="ARBA00004167"/>
    </source>
</evidence>
<comment type="caution">
    <text evidence="18">The sequence shown here is derived from an EMBL/GenBank/DDBJ whole genome shotgun (WGS) entry which is preliminary data.</text>
</comment>
<dbReference type="EC" id="2.3.2.27" evidence="4"/>
<proteinExistence type="inferred from homology"/>
<feature type="transmembrane region" description="Helical" evidence="16">
    <location>
        <begin position="247"/>
        <end position="268"/>
    </location>
</feature>
<dbReference type="Pfam" id="PF13947">
    <property type="entry name" value="GUB_WAK_bind"/>
    <property type="match status" value="1"/>
</dbReference>
<evidence type="ECO:0000256" key="4">
    <source>
        <dbReference type="ARBA" id="ARBA00012483"/>
    </source>
</evidence>
<evidence type="ECO:0000256" key="15">
    <source>
        <dbReference type="PROSITE-ProRule" id="PRU00175"/>
    </source>
</evidence>
<comment type="similarity">
    <text evidence="14">Belongs to the RING-type zinc finger family. ATL subfamily.</text>
</comment>
<comment type="pathway">
    <text evidence="3">Protein modification; protein ubiquitination.</text>
</comment>
<evidence type="ECO:0000256" key="1">
    <source>
        <dbReference type="ARBA" id="ARBA00000900"/>
    </source>
</evidence>
<evidence type="ECO:0000256" key="3">
    <source>
        <dbReference type="ARBA" id="ARBA00004906"/>
    </source>
</evidence>
<dbReference type="InterPro" id="IPR001841">
    <property type="entry name" value="Znf_RING"/>
</dbReference>
<keyword evidence="13 16" id="KW-0472">Membrane</keyword>
<comment type="subcellular location">
    <subcellularLocation>
        <location evidence="2">Membrane</location>
        <topology evidence="2">Single-pass membrane protein</topology>
    </subcellularLocation>
</comment>
<evidence type="ECO:0000256" key="10">
    <source>
        <dbReference type="ARBA" id="ARBA00022786"/>
    </source>
</evidence>
<keyword evidence="6 16" id="KW-0812">Transmembrane</keyword>
<evidence type="ECO:0000256" key="13">
    <source>
        <dbReference type="ARBA" id="ARBA00023136"/>
    </source>
</evidence>
<dbReference type="GO" id="GO:0016020">
    <property type="term" value="C:membrane"/>
    <property type="evidence" value="ECO:0007669"/>
    <property type="project" value="UniProtKB-SubCell"/>
</dbReference>
<evidence type="ECO:0000256" key="9">
    <source>
        <dbReference type="ARBA" id="ARBA00022771"/>
    </source>
</evidence>
<keyword evidence="8" id="KW-0732">Signal</keyword>
<evidence type="ECO:0000256" key="16">
    <source>
        <dbReference type="SAM" id="Phobius"/>
    </source>
</evidence>
<dbReference type="Pfam" id="PF13639">
    <property type="entry name" value="zf-RING_2"/>
    <property type="match status" value="1"/>
</dbReference>
<dbReference type="EMBL" id="JAUIZM010000005">
    <property type="protein sequence ID" value="KAK1381663.1"/>
    <property type="molecule type" value="Genomic_DNA"/>
</dbReference>
<evidence type="ECO:0000313" key="18">
    <source>
        <dbReference type="EMBL" id="KAK1381663.1"/>
    </source>
</evidence>
<dbReference type="GO" id="GO:0061630">
    <property type="term" value="F:ubiquitin protein ligase activity"/>
    <property type="evidence" value="ECO:0007669"/>
    <property type="project" value="UniProtKB-EC"/>
</dbReference>
<dbReference type="Proteomes" id="UP001237642">
    <property type="component" value="Unassembled WGS sequence"/>
</dbReference>
<dbReference type="InterPro" id="IPR025287">
    <property type="entry name" value="WAK_GUB"/>
</dbReference>
<reference evidence="18" key="2">
    <citation type="submission" date="2023-05" db="EMBL/GenBank/DDBJ databases">
        <authorList>
            <person name="Schelkunov M.I."/>
        </authorList>
    </citation>
    <scope>NUCLEOTIDE SEQUENCE</scope>
    <source>
        <strain evidence="18">Hsosn_3</strain>
        <tissue evidence="18">Leaf</tissue>
    </source>
</reference>
<keyword evidence="9 15" id="KW-0863">Zinc-finger</keyword>
<dbReference type="GO" id="GO:0030247">
    <property type="term" value="F:polysaccharide binding"/>
    <property type="evidence" value="ECO:0007669"/>
    <property type="project" value="InterPro"/>
</dbReference>
<evidence type="ECO:0000256" key="6">
    <source>
        <dbReference type="ARBA" id="ARBA00022692"/>
    </source>
</evidence>
<dbReference type="AlphaFoldDB" id="A0AAD8MRW0"/>
<evidence type="ECO:0000256" key="14">
    <source>
        <dbReference type="ARBA" id="ARBA00024209"/>
    </source>
</evidence>
<dbReference type="SMART" id="SM00184">
    <property type="entry name" value="RING"/>
    <property type="match status" value="1"/>
</dbReference>
<dbReference type="PROSITE" id="PS50089">
    <property type="entry name" value="ZF_RING_2"/>
    <property type="match status" value="1"/>
</dbReference>
<dbReference type="PANTHER" id="PTHR46279:SF31">
    <property type="entry name" value="RING-H2 FINGER PROTEIN ATL20-LIKE ISOFORM X1"/>
    <property type="match status" value="1"/>
</dbReference>
<keyword evidence="5" id="KW-0808">Transferase</keyword>
<sequence>MMTTHRKPKAKLKIGSNFTPKMMEVLCIFSLTLLIIFSFAQTVLCIDTCEPTSCSPLGPSVRFPFRLGRQSRQCGYPDFDLSCNNKTQLMLNLPFAGHFVVTDINYISQTIFFEPKFCPPPRLDTFSPFGSPFDVGLLEEYTFFNCSSTWFFPGVASFEVVDCVDNVNGTVVAVPSRFYNAFRDRGLPESCTSILWTTDIPAGLRWSVPFCGRCERENGTCGYKKVETLEIGCSISSKTGLSTAAKYGITIGAGFTALFLLVCLAIYARKKIDDRALIQQQHHVGNLPTTAMALQPPRFAIGLDKLTIDSYPMTVLGESKRLPKPTDSTCAICLSEYKPNDTLRTVPECNHYFHSNCIDEWLKLNATCPICRNFPEGSLGRAAPTLFSSS</sequence>
<protein>
    <recommendedName>
        <fullName evidence="4">RING-type E3 ubiquitin transferase</fullName>
        <ecNumber evidence="4">2.3.2.27</ecNumber>
    </recommendedName>
</protein>
<dbReference type="Gene3D" id="3.30.40.10">
    <property type="entry name" value="Zinc/RING finger domain, C3HC4 (zinc finger)"/>
    <property type="match status" value="1"/>
</dbReference>
<evidence type="ECO:0000256" key="11">
    <source>
        <dbReference type="ARBA" id="ARBA00022833"/>
    </source>
</evidence>
<evidence type="ECO:0000256" key="5">
    <source>
        <dbReference type="ARBA" id="ARBA00022679"/>
    </source>
</evidence>
<organism evidence="18 19">
    <name type="scientific">Heracleum sosnowskyi</name>
    <dbReference type="NCBI Taxonomy" id="360622"/>
    <lineage>
        <taxon>Eukaryota</taxon>
        <taxon>Viridiplantae</taxon>
        <taxon>Streptophyta</taxon>
        <taxon>Embryophyta</taxon>
        <taxon>Tracheophyta</taxon>
        <taxon>Spermatophyta</taxon>
        <taxon>Magnoliopsida</taxon>
        <taxon>eudicotyledons</taxon>
        <taxon>Gunneridae</taxon>
        <taxon>Pentapetalae</taxon>
        <taxon>asterids</taxon>
        <taxon>campanulids</taxon>
        <taxon>Apiales</taxon>
        <taxon>Apiaceae</taxon>
        <taxon>Apioideae</taxon>
        <taxon>apioid superclade</taxon>
        <taxon>Tordylieae</taxon>
        <taxon>Tordyliinae</taxon>
        <taxon>Heracleum</taxon>
    </lineage>
</organism>
<evidence type="ECO:0000259" key="17">
    <source>
        <dbReference type="PROSITE" id="PS50089"/>
    </source>
</evidence>
<dbReference type="CDD" id="cd16461">
    <property type="entry name" value="RING-H2_EL5-like"/>
    <property type="match status" value="1"/>
</dbReference>
<accession>A0AAD8MRW0</accession>
<keyword evidence="11" id="KW-0862">Zinc</keyword>